<proteinExistence type="predicted"/>
<protein>
    <submittedName>
        <fullName evidence="1">Uncharacterized protein</fullName>
    </submittedName>
</protein>
<keyword evidence="2" id="KW-1185">Reference proteome</keyword>
<reference evidence="1 2" key="1">
    <citation type="submission" date="2020-08" db="EMBL/GenBank/DDBJ databases">
        <title>Genomic Encyclopedia of Type Strains, Phase IV (KMG-IV): sequencing the most valuable type-strain genomes for metagenomic binning, comparative biology and taxonomic classification.</title>
        <authorList>
            <person name="Goeker M."/>
        </authorList>
    </citation>
    <scope>NUCLEOTIDE SEQUENCE [LARGE SCALE GENOMIC DNA]</scope>
    <source>
        <strain evidence="1 2">DSM 14562</strain>
    </source>
</reference>
<dbReference type="Proteomes" id="UP000584663">
    <property type="component" value="Unassembled WGS sequence"/>
</dbReference>
<name>A0ABR6K7C7_9SPHN</name>
<comment type="caution">
    <text evidence="1">The sequence shown here is derived from an EMBL/GenBank/DDBJ whole genome shotgun (WGS) entry which is preliminary data.</text>
</comment>
<accession>A0ABR6K7C7</accession>
<gene>
    <name evidence="1" type="ORF">GGQ89_000672</name>
</gene>
<dbReference type="EMBL" id="JACHNX010000002">
    <property type="protein sequence ID" value="MBB4608470.1"/>
    <property type="molecule type" value="Genomic_DNA"/>
</dbReference>
<evidence type="ECO:0000313" key="2">
    <source>
        <dbReference type="Proteomes" id="UP000584663"/>
    </source>
</evidence>
<evidence type="ECO:0000313" key="1">
    <source>
        <dbReference type="EMBL" id="MBB4608470.1"/>
    </source>
</evidence>
<sequence length="172" mass="19273">MIEWLGRSKLPVLAHLFHSCSIPAMSKIASRGATNNATSRRFALPEREVDGDWLDAQSLVDGAPPPLRTSVTVLTPRTILTRNTSPDVPFSQSINAYAGCEQPRNGCAKSAFGWETHIDERDRSLHLRAHEPFRSKLASQWRRYRRRGRGICSLLVCRLPDDGDDPAIRGRL</sequence>
<organism evidence="1 2">
    <name type="scientific">Sphingomonas yabuuchiae</name>
    <dbReference type="NCBI Taxonomy" id="172044"/>
    <lineage>
        <taxon>Bacteria</taxon>
        <taxon>Pseudomonadati</taxon>
        <taxon>Pseudomonadota</taxon>
        <taxon>Alphaproteobacteria</taxon>
        <taxon>Sphingomonadales</taxon>
        <taxon>Sphingomonadaceae</taxon>
        <taxon>Sphingomonas</taxon>
    </lineage>
</organism>